<dbReference type="Gene3D" id="3.90.1720.10">
    <property type="entry name" value="endopeptidase domain like (from Nostoc punctiforme)"/>
    <property type="match status" value="1"/>
</dbReference>
<gene>
    <name evidence="6" type="ORF">ACFFUR_09465</name>
</gene>
<organism evidence="6 7">
    <name type="scientific">Echinicola jeungdonensis</name>
    <dbReference type="NCBI Taxonomy" id="709343"/>
    <lineage>
        <taxon>Bacteria</taxon>
        <taxon>Pseudomonadati</taxon>
        <taxon>Bacteroidota</taxon>
        <taxon>Cytophagia</taxon>
        <taxon>Cytophagales</taxon>
        <taxon>Cyclobacteriaceae</taxon>
        <taxon>Echinicola</taxon>
    </lineage>
</organism>
<dbReference type="InterPro" id="IPR051202">
    <property type="entry name" value="Peptidase_C40"/>
</dbReference>
<feature type="domain" description="NlpC/P60" evidence="5">
    <location>
        <begin position="239"/>
        <end position="373"/>
    </location>
</feature>
<dbReference type="PROSITE" id="PS51935">
    <property type="entry name" value="NLPC_P60"/>
    <property type="match status" value="1"/>
</dbReference>
<dbReference type="PANTHER" id="PTHR47053">
    <property type="entry name" value="MUREIN DD-ENDOPEPTIDASE MEPH-RELATED"/>
    <property type="match status" value="1"/>
</dbReference>
<keyword evidence="3" id="KW-0378">Hydrolase</keyword>
<proteinExistence type="inferred from homology"/>
<comment type="caution">
    <text evidence="6">The sequence shown here is derived from an EMBL/GenBank/DDBJ whole genome shotgun (WGS) entry which is preliminary data.</text>
</comment>
<evidence type="ECO:0000313" key="7">
    <source>
        <dbReference type="Proteomes" id="UP001589654"/>
    </source>
</evidence>
<evidence type="ECO:0000259" key="5">
    <source>
        <dbReference type="PROSITE" id="PS51935"/>
    </source>
</evidence>
<accession>A0ABV5J5T9</accession>
<reference evidence="6 7" key="1">
    <citation type="submission" date="2024-09" db="EMBL/GenBank/DDBJ databases">
        <authorList>
            <person name="Sun Q."/>
            <person name="Mori K."/>
        </authorList>
    </citation>
    <scope>NUCLEOTIDE SEQUENCE [LARGE SCALE GENOMIC DNA]</scope>
    <source>
        <strain evidence="6 7">CECT 7682</strain>
    </source>
</reference>
<evidence type="ECO:0000256" key="3">
    <source>
        <dbReference type="ARBA" id="ARBA00022801"/>
    </source>
</evidence>
<dbReference type="EMBL" id="JBHMEW010000057">
    <property type="protein sequence ID" value="MFB9212036.1"/>
    <property type="molecule type" value="Genomic_DNA"/>
</dbReference>
<dbReference type="InterPro" id="IPR038765">
    <property type="entry name" value="Papain-like_cys_pep_sf"/>
</dbReference>
<dbReference type="RefSeq" id="WP_290249437.1">
    <property type="nucleotide sequence ID" value="NZ_JAUFQT010000002.1"/>
</dbReference>
<keyword evidence="7" id="KW-1185">Reference proteome</keyword>
<protein>
    <submittedName>
        <fullName evidence="6">NlpC/P60 family protein</fullName>
    </submittedName>
</protein>
<sequence>MKNHNISFVYLIIGLLVLGSCSSSKEEQVSPIIEELKNEYAPDKRVAIFDLKFENGILKGETDQLKGLQELKAKLGNEGIKFTDKVRILPSQGLGNQTQALITLSVANLRSEPHHSAELSTQATLGTPLKVLKEKEGWYLVQTPDQYLAWVDEAGIALCDSLKMNNWKESEKVIYTTTTGFAFNDKEESEKISDLVAGNILQLAKISQDHFEIVFPDGRTGFIPKSEGMLFQNWIKGGELTDEKLISTAKTMMGTPYLWGGTSIKGVDCSGFTKTIYYLNGKIIPRDASQQVREGSLVDTLKNWENLEVGDLLFFGQPATETSKEKVVHVGMWIGNQSFIHSRGRVRISSFDPKSPLFDEKELNRYLKTKRYRNSPSKGIQNVQEIGI</sequence>
<dbReference type="PANTHER" id="PTHR47053:SF1">
    <property type="entry name" value="MUREIN DD-ENDOPEPTIDASE MEPH-RELATED"/>
    <property type="match status" value="1"/>
</dbReference>
<evidence type="ECO:0000313" key="6">
    <source>
        <dbReference type="EMBL" id="MFB9212036.1"/>
    </source>
</evidence>
<dbReference type="PROSITE" id="PS51257">
    <property type="entry name" value="PROKAR_LIPOPROTEIN"/>
    <property type="match status" value="1"/>
</dbReference>
<dbReference type="InterPro" id="IPR000064">
    <property type="entry name" value="NLP_P60_dom"/>
</dbReference>
<dbReference type="InterPro" id="IPR041382">
    <property type="entry name" value="SH3_16"/>
</dbReference>
<dbReference type="SUPFAM" id="SSF54001">
    <property type="entry name" value="Cysteine proteinases"/>
    <property type="match status" value="1"/>
</dbReference>
<keyword evidence="4" id="KW-0788">Thiol protease</keyword>
<dbReference type="Pfam" id="PF00877">
    <property type="entry name" value="NLPC_P60"/>
    <property type="match status" value="1"/>
</dbReference>
<name>A0ABV5J5T9_9BACT</name>
<dbReference type="Gene3D" id="2.30.30.40">
    <property type="entry name" value="SH3 Domains"/>
    <property type="match status" value="2"/>
</dbReference>
<evidence type="ECO:0000256" key="1">
    <source>
        <dbReference type="ARBA" id="ARBA00007074"/>
    </source>
</evidence>
<dbReference type="Proteomes" id="UP001589654">
    <property type="component" value="Unassembled WGS sequence"/>
</dbReference>
<evidence type="ECO:0000256" key="2">
    <source>
        <dbReference type="ARBA" id="ARBA00022670"/>
    </source>
</evidence>
<comment type="similarity">
    <text evidence="1">Belongs to the peptidase C40 family.</text>
</comment>
<dbReference type="Pfam" id="PF18348">
    <property type="entry name" value="SH3_16"/>
    <property type="match status" value="1"/>
</dbReference>
<keyword evidence="2" id="KW-0645">Protease</keyword>
<evidence type="ECO:0000256" key="4">
    <source>
        <dbReference type="ARBA" id="ARBA00022807"/>
    </source>
</evidence>